<dbReference type="Pfam" id="PF20381">
    <property type="entry name" value="Rv1476"/>
    <property type="match status" value="1"/>
</dbReference>
<gene>
    <name evidence="2" type="ORF">MALV_10100</name>
</gene>
<name>A0A6N4UPM0_9MYCO</name>
<evidence type="ECO:0000313" key="3">
    <source>
        <dbReference type="Proteomes" id="UP000466906"/>
    </source>
</evidence>
<organism evidence="2 3">
    <name type="scientific">Mycolicibacterium alvei</name>
    <dbReference type="NCBI Taxonomy" id="67081"/>
    <lineage>
        <taxon>Bacteria</taxon>
        <taxon>Bacillati</taxon>
        <taxon>Actinomycetota</taxon>
        <taxon>Actinomycetes</taxon>
        <taxon>Mycobacteriales</taxon>
        <taxon>Mycobacteriaceae</taxon>
        <taxon>Mycolicibacterium</taxon>
    </lineage>
</organism>
<keyword evidence="1" id="KW-1133">Transmembrane helix</keyword>
<dbReference type="AlphaFoldDB" id="A0A6N4UPM0"/>
<reference evidence="2 3" key="1">
    <citation type="journal article" date="2019" name="Emerg. Microbes Infect.">
        <title>Comprehensive subspecies identification of 175 nontuberculous mycobacteria species based on 7547 genomic profiles.</title>
        <authorList>
            <person name="Matsumoto Y."/>
            <person name="Kinjo T."/>
            <person name="Motooka D."/>
            <person name="Nabeya D."/>
            <person name="Jung N."/>
            <person name="Uechi K."/>
            <person name="Horii T."/>
            <person name="Iida T."/>
            <person name="Fujita J."/>
            <person name="Nakamura S."/>
        </authorList>
    </citation>
    <scope>NUCLEOTIDE SEQUENCE [LARGE SCALE GENOMIC DNA]</scope>
    <source>
        <strain evidence="2 3">JCM 12272</strain>
    </source>
</reference>
<dbReference type="EMBL" id="AP022565">
    <property type="protein sequence ID" value="BBX25885.1"/>
    <property type="molecule type" value="Genomic_DNA"/>
</dbReference>
<evidence type="ECO:0000256" key="1">
    <source>
        <dbReference type="SAM" id="Phobius"/>
    </source>
</evidence>
<feature type="transmembrane region" description="Helical" evidence="1">
    <location>
        <begin position="151"/>
        <end position="170"/>
    </location>
</feature>
<sequence>MTGPHVIPFLPAYIPVEVCDTVGLDATQPDGLAKCMAAVQADVRDDGVSAPAADVEALRQVVSDARQEGIDLKIVVLPSNPGIDTPLRDIATEVGHANPGATVLALSPSFAGTYSPTIDRVTLEAGQDVAKTGNPVLSAKNFVGEISAPDFPWTTLAIALVLGVAAAAAFTRVLQRRSKQSAGSEASRTSSE</sequence>
<accession>A0A6N4UPM0</accession>
<protein>
    <submittedName>
        <fullName evidence="2">Uncharacterized protein</fullName>
    </submittedName>
</protein>
<keyword evidence="1" id="KW-0472">Membrane</keyword>
<proteinExistence type="predicted"/>
<keyword evidence="3" id="KW-1185">Reference proteome</keyword>
<dbReference type="KEGG" id="malv:MALV_10100"/>
<evidence type="ECO:0000313" key="2">
    <source>
        <dbReference type="EMBL" id="BBX25885.1"/>
    </source>
</evidence>
<keyword evidence="1" id="KW-0812">Transmembrane</keyword>
<dbReference type="Proteomes" id="UP000466906">
    <property type="component" value="Chromosome"/>
</dbReference>
<dbReference type="RefSeq" id="WP_163661630.1">
    <property type="nucleotide sequence ID" value="NZ_AP022565.1"/>
</dbReference>
<dbReference type="InterPro" id="IPR046498">
    <property type="entry name" value="Rv1476-like"/>
</dbReference>